<organism evidence="7 8">
    <name type="scientific">Adineta ricciae</name>
    <name type="common">Rotifer</name>
    <dbReference type="NCBI Taxonomy" id="249248"/>
    <lineage>
        <taxon>Eukaryota</taxon>
        <taxon>Metazoa</taxon>
        <taxon>Spiralia</taxon>
        <taxon>Gnathifera</taxon>
        <taxon>Rotifera</taxon>
        <taxon>Eurotatoria</taxon>
        <taxon>Bdelloidea</taxon>
        <taxon>Adinetida</taxon>
        <taxon>Adinetidae</taxon>
        <taxon>Adineta</taxon>
    </lineage>
</organism>
<keyword evidence="1" id="KW-0805">Transcription regulation</keyword>
<dbReference type="GO" id="GO:0042796">
    <property type="term" value="P:snRNA transcription by RNA polymerase III"/>
    <property type="evidence" value="ECO:0007669"/>
    <property type="project" value="TreeGrafter"/>
</dbReference>
<accession>A0A816DBY4</accession>
<proteinExistence type="predicted"/>
<keyword evidence="2" id="KW-0238">DNA-binding</keyword>
<evidence type="ECO:0000256" key="3">
    <source>
        <dbReference type="ARBA" id="ARBA00023163"/>
    </source>
</evidence>
<dbReference type="GO" id="GO:0042795">
    <property type="term" value="P:snRNA transcription by RNA polymerase II"/>
    <property type="evidence" value="ECO:0007669"/>
    <property type="project" value="TreeGrafter"/>
</dbReference>
<dbReference type="GO" id="GO:0001006">
    <property type="term" value="F:RNA polymerase III type 3 promoter sequence-specific DNA binding"/>
    <property type="evidence" value="ECO:0007669"/>
    <property type="project" value="TreeGrafter"/>
</dbReference>
<dbReference type="PROSITE" id="PS51294">
    <property type="entry name" value="HTH_MYB"/>
    <property type="match status" value="1"/>
</dbReference>
<dbReference type="InterPro" id="IPR009057">
    <property type="entry name" value="Homeodomain-like_sf"/>
</dbReference>
<gene>
    <name evidence="7" type="ORF">XAT740_LOCUS52512</name>
</gene>
<protein>
    <recommendedName>
        <fullName evidence="9">snRNA-activating protein complex subunit 4</fullName>
    </recommendedName>
</protein>
<dbReference type="InterPro" id="IPR001005">
    <property type="entry name" value="SANT/Myb"/>
</dbReference>
<keyword evidence="8" id="KW-1185">Reference proteome</keyword>
<evidence type="ECO:0000259" key="5">
    <source>
        <dbReference type="PROSITE" id="PS50090"/>
    </source>
</evidence>
<feature type="domain" description="Myb-like" evidence="5">
    <location>
        <begin position="278"/>
        <end position="323"/>
    </location>
</feature>
<evidence type="ECO:0008006" key="9">
    <source>
        <dbReference type="Google" id="ProtNLM"/>
    </source>
</evidence>
<dbReference type="Gene3D" id="1.10.10.60">
    <property type="entry name" value="Homeodomain-like"/>
    <property type="match status" value="3"/>
</dbReference>
<dbReference type="Pfam" id="PF00249">
    <property type="entry name" value="Myb_DNA-binding"/>
    <property type="match status" value="2"/>
</dbReference>
<dbReference type="CDD" id="cd00167">
    <property type="entry name" value="SANT"/>
    <property type="match status" value="2"/>
</dbReference>
<dbReference type="PANTHER" id="PTHR46621">
    <property type="entry name" value="SNRNA-ACTIVATING PROTEIN COMPLEX SUBUNIT 4"/>
    <property type="match status" value="1"/>
</dbReference>
<dbReference type="GO" id="GO:0019185">
    <property type="term" value="C:snRNA-activating protein complex"/>
    <property type="evidence" value="ECO:0007669"/>
    <property type="project" value="TreeGrafter"/>
</dbReference>
<name>A0A816DBY4_ADIRI</name>
<dbReference type="EMBL" id="CAJNOR010008680">
    <property type="protein sequence ID" value="CAF1636146.1"/>
    <property type="molecule type" value="Genomic_DNA"/>
</dbReference>
<dbReference type="SUPFAM" id="SSF46689">
    <property type="entry name" value="Homeodomain-like"/>
    <property type="match status" value="2"/>
</dbReference>
<keyword evidence="3" id="KW-0804">Transcription</keyword>
<dbReference type="InterPro" id="IPR051575">
    <property type="entry name" value="Myb-like_DNA-bd"/>
</dbReference>
<dbReference type="SMART" id="SM00717">
    <property type="entry name" value="SANT"/>
    <property type="match status" value="3"/>
</dbReference>
<dbReference type="PROSITE" id="PS50090">
    <property type="entry name" value="MYB_LIKE"/>
    <property type="match status" value="2"/>
</dbReference>
<feature type="domain" description="Myb-like" evidence="5">
    <location>
        <begin position="377"/>
        <end position="431"/>
    </location>
</feature>
<keyword evidence="4" id="KW-0539">Nucleus</keyword>
<evidence type="ECO:0000256" key="4">
    <source>
        <dbReference type="ARBA" id="ARBA00023242"/>
    </source>
</evidence>
<feature type="domain" description="HTH myb-type" evidence="6">
    <location>
        <begin position="278"/>
        <end position="327"/>
    </location>
</feature>
<dbReference type="PANTHER" id="PTHR46621:SF1">
    <property type="entry name" value="SNRNA-ACTIVATING PROTEIN COMPLEX SUBUNIT 4"/>
    <property type="match status" value="1"/>
</dbReference>
<evidence type="ECO:0000256" key="1">
    <source>
        <dbReference type="ARBA" id="ARBA00023015"/>
    </source>
</evidence>
<comment type="caution">
    <text evidence="7">The sequence shown here is derived from an EMBL/GenBank/DDBJ whole genome shotgun (WGS) entry which is preliminary data.</text>
</comment>
<reference evidence="7" key="1">
    <citation type="submission" date="2021-02" db="EMBL/GenBank/DDBJ databases">
        <authorList>
            <person name="Nowell W R."/>
        </authorList>
    </citation>
    <scope>NUCLEOTIDE SEQUENCE</scope>
</reference>
<dbReference type="GO" id="GO:0000978">
    <property type="term" value="F:RNA polymerase II cis-regulatory region sequence-specific DNA binding"/>
    <property type="evidence" value="ECO:0007669"/>
    <property type="project" value="TreeGrafter"/>
</dbReference>
<evidence type="ECO:0000313" key="7">
    <source>
        <dbReference type="EMBL" id="CAF1636146.1"/>
    </source>
</evidence>
<evidence type="ECO:0000313" key="8">
    <source>
        <dbReference type="Proteomes" id="UP000663828"/>
    </source>
</evidence>
<dbReference type="InterPro" id="IPR017930">
    <property type="entry name" value="Myb_dom"/>
</dbReference>
<evidence type="ECO:0000259" key="6">
    <source>
        <dbReference type="PROSITE" id="PS51294"/>
    </source>
</evidence>
<evidence type="ECO:0000256" key="2">
    <source>
        <dbReference type="ARBA" id="ARBA00023125"/>
    </source>
</evidence>
<dbReference type="Proteomes" id="UP000663828">
    <property type="component" value="Unassembled WGS sequence"/>
</dbReference>
<sequence length="590" mass="69456">MADVIKSDIEKIERALNIRVEDVEIEVALNAAYPQTISKILDEQQVTSEQIDDIPDIELIEENSPRTDPSSLLTFATALNLCYQRKLFQLSKYCQSLITTEKVYQSLNETLPLQSFEFYSDHISSRLPVNSISVSVVGKYERVPFQVTNESIQNIRRMMQREEKARLSSNETTEKLIECVAENLRKTKDHELTRRIEILQTSTRDIVVIDQELQNLKKALVDLRTLSNRELIQQEGANDFIDWTYIAETLMNNQYTVKCCRHAWQQLCLPTIRYNHDWSEEEDQLLRDLVQIHGPYADQWTTIASNFSQRSALMCATRYMSLENSRIDKLKFSNDQLNEFKQMVEEDRHNNYIPLNKIAYKLGCSLSTIHREWRRIDPDVRRGQWQVDEDEALLQSVSKQSNRRTINWNLVACDVPGRSQTKCYNRYVHLTRERDKIEFRPEDDQVLIEQHQLQNARWAQIQPFFPGRSCYTLQNRLRKLMQYRHINELFHVQQITVQSFILRQFPSKESVISTSNSMYQTPGFQLTYDQLQYLTSNSLFIQLCNEIDLNQINGSMGIRQFLNKLSTCQNVDEMKQHLFSMKATRRKTNK</sequence>
<dbReference type="AlphaFoldDB" id="A0A816DBY4"/>